<dbReference type="InterPro" id="IPR029510">
    <property type="entry name" value="Ald_DH_CS_GLU"/>
</dbReference>
<dbReference type="PROSITE" id="PS00070">
    <property type="entry name" value="ALDEHYDE_DEHYDR_CYS"/>
    <property type="match status" value="1"/>
</dbReference>
<dbReference type="SUPFAM" id="SSF53720">
    <property type="entry name" value="ALDH-like"/>
    <property type="match status" value="1"/>
</dbReference>
<dbReference type="Proteomes" id="UP000664277">
    <property type="component" value="Unassembled WGS sequence"/>
</dbReference>
<feature type="domain" description="Aldehyde dehydrogenase" evidence="5">
    <location>
        <begin position="30"/>
        <end position="486"/>
    </location>
</feature>
<name>A0A8J7PBH1_9BACT</name>
<evidence type="ECO:0000256" key="2">
    <source>
        <dbReference type="ARBA" id="ARBA00023002"/>
    </source>
</evidence>
<accession>A0A8J7PBH1</accession>
<dbReference type="Gene3D" id="3.40.605.10">
    <property type="entry name" value="Aldehyde Dehydrogenase, Chain A, domain 1"/>
    <property type="match status" value="1"/>
</dbReference>
<dbReference type="InterPro" id="IPR016161">
    <property type="entry name" value="Ald_DH/histidinol_DH"/>
</dbReference>
<evidence type="ECO:0000256" key="3">
    <source>
        <dbReference type="PROSITE-ProRule" id="PRU10007"/>
    </source>
</evidence>
<gene>
    <name evidence="6" type="ORF">J0M35_04840</name>
</gene>
<protein>
    <submittedName>
        <fullName evidence="6">Aldehyde dehydrogenase family protein</fullName>
    </submittedName>
</protein>
<dbReference type="Pfam" id="PF00171">
    <property type="entry name" value="Aldedh"/>
    <property type="match status" value="1"/>
</dbReference>
<feature type="active site" evidence="3">
    <location>
        <position position="259"/>
    </location>
</feature>
<keyword evidence="2 4" id="KW-0560">Oxidoreductase</keyword>
<reference evidence="6" key="1">
    <citation type="submission" date="2021-02" db="EMBL/GenBank/DDBJ databases">
        <title>Genome-Resolved Metagenomics of a Microbial Community Performing Photosynthetic Biological Nutrient Removal.</title>
        <authorList>
            <person name="Mcdaniel E.A."/>
        </authorList>
    </citation>
    <scope>NUCLEOTIDE SEQUENCE</scope>
    <source>
        <strain evidence="6">UWPOB_OBS1</strain>
    </source>
</reference>
<dbReference type="FunFam" id="3.40.309.10:FF:000012">
    <property type="entry name" value="Betaine aldehyde dehydrogenase"/>
    <property type="match status" value="1"/>
</dbReference>
<comment type="similarity">
    <text evidence="1 4">Belongs to the aldehyde dehydrogenase family.</text>
</comment>
<sequence length="502" mass="54828">MAQTLTAPKVKVDRKWQLFIDGKFQDGESERSLVNPANGKVLTKVAEASPSQVEEAIKAARRAFDKGPWPRLTAFERAQTLFKIAELIDANADELAELETLNGGKPLRETRYDIADSANCFRYYAGLITKPTGTTVDVPAPSVTSIVREPIGVCGQIIPWNYPLLMAAWKLAPCLAAGNTSVLKPSEFTPLTVVRLAELLQQAGLPEGVVNIVLGDGPKVGQPIAESKLVDKIAFTGSVKTGKLIAAAALGNLKKVTLELGGKSPMIVFSDFDLDVAVDYALFAIYCNSGQVCSAGSRMIVEDSIYESFVKKMAERAQKIRVGPGLEDETEMGPLVSESQMKRVLEYIEVGKKEGAKLVTGGERLKGDKFGEGFYVSPTIFKDVKSDMRIVQEEIFGPVVVVQKFKSEEEAVELANDSDYGLAGAVFTKDITRAHKVVKQLRAGITWVNAYHNTYTECPWGGYKQSGWGRELGTFGLEAYTEVKQININLDPIAVGWFENQE</sequence>
<evidence type="ECO:0000256" key="1">
    <source>
        <dbReference type="ARBA" id="ARBA00009986"/>
    </source>
</evidence>
<evidence type="ECO:0000313" key="6">
    <source>
        <dbReference type="EMBL" id="MBN8659666.1"/>
    </source>
</evidence>
<dbReference type="EMBL" id="JAFLCK010000004">
    <property type="protein sequence ID" value="MBN8659666.1"/>
    <property type="molecule type" value="Genomic_DNA"/>
</dbReference>
<evidence type="ECO:0000313" key="7">
    <source>
        <dbReference type="Proteomes" id="UP000664277"/>
    </source>
</evidence>
<dbReference type="InterPro" id="IPR016162">
    <property type="entry name" value="Ald_DH_N"/>
</dbReference>
<dbReference type="AlphaFoldDB" id="A0A8J7PBH1"/>
<dbReference type="FunFam" id="3.40.605.10:FF:000007">
    <property type="entry name" value="NAD/NADP-dependent betaine aldehyde dehydrogenase"/>
    <property type="match status" value="1"/>
</dbReference>
<dbReference type="InterPro" id="IPR016163">
    <property type="entry name" value="Ald_DH_C"/>
</dbReference>
<dbReference type="PANTHER" id="PTHR11699">
    <property type="entry name" value="ALDEHYDE DEHYDROGENASE-RELATED"/>
    <property type="match status" value="1"/>
</dbReference>
<dbReference type="InterPro" id="IPR016160">
    <property type="entry name" value="Ald_DH_CS_CYS"/>
</dbReference>
<dbReference type="Gene3D" id="3.40.309.10">
    <property type="entry name" value="Aldehyde Dehydrogenase, Chain A, domain 2"/>
    <property type="match status" value="1"/>
</dbReference>
<evidence type="ECO:0000259" key="5">
    <source>
        <dbReference type="Pfam" id="PF00171"/>
    </source>
</evidence>
<comment type="caution">
    <text evidence="6">The sequence shown here is derived from an EMBL/GenBank/DDBJ whole genome shotgun (WGS) entry which is preliminary data.</text>
</comment>
<dbReference type="GO" id="GO:0016620">
    <property type="term" value="F:oxidoreductase activity, acting on the aldehyde or oxo group of donors, NAD or NADP as acceptor"/>
    <property type="evidence" value="ECO:0007669"/>
    <property type="project" value="InterPro"/>
</dbReference>
<dbReference type="InterPro" id="IPR015590">
    <property type="entry name" value="Aldehyde_DH_dom"/>
</dbReference>
<organism evidence="6 7">
    <name type="scientific">Candidatus Obscuribacter phosphatis</name>
    <dbReference type="NCBI Taxonomy" id="1906157"/>
    <lineage>
        <taxon>Bacteria</taxon>
        <taxon>Bacillati</taxon>
        <taxon>Candidatus Melainabacteria</taxon>
        <taxon>Candidatus Obscuribacterales</taxon>
        <taxon>Candidatus Obscuribacteraceae</taxon>
        <taxon>Candidatus Obscuribacter</taxon>
    </lineage>
</organism>
<proteinExistence type="inferred from homology"/>
<dbReference type="PROSITE" id="PS00687">
    <property type="entry name" value="ALDEHYDE_DEHYDR_GLU"/>
    <property type="match status" value="1"/>
</dbReference>
<evidence type="ECO:0000256" key="4">
    <source>
        <dbReference type="RuleBase" id="RU003345"/>
    </source>
</evidence>